<dbReference type="PANTHER" id="PTHR48009">
    <property type="entry name" value="LEUCINE-RICH REPEAT (LRR) FAMILY PROTEIN"/>
    <property type="match status" value="1"/>
</dbReference>
<dbReference type="Proteomes" id="UP001472677">
    <property type="component" value="Unassembled WGS sequence"/>
</dbReference>
<evidence type="ECO:0000313" key="4">
    <source>
        <dbReference type="EMBL" id="KAK8510029.1"/>
    </source>
</evidence>
<protein>
    <recommendedName>
        <fullName evidence="3">Disease resistance R13L4/SHOC-2-like LRR domain-containing protein</fullName>
    </recommendedName>
</protein>
<dbReference type="InterPro" id="IPR053213">
    <property type="entry name" value="RLP29"/>
</dbReference>
<dbReference type="InterPro" id="IPR055414">
    <property type="entry name" value="LRR_R13L4/SHOC2-like"/>
</dbReference>
<dbReference type="SUPFAM" id="SSF52058">
    <property type="entry name" value="L domain-like"/>
    <property type="match status" value="1"/>
</dbReference>
<dbReference type="EMBL" id="JBBPBM010000089">
    <property type="protein sequence ID" value="KAK8510029.1"/>
    <property type="molecule type" value="Genomic_DNA"/>
</dbReference>
<comment type="caution">
    <text evidence="4">The sequence shown here is derived from an EMBL/GenBank/DDBJ whole genome shotgun (WGS) entry which is preliminary data.</text>
</comment>
<sequence>MSKASISTLYLHQLSLVFFFLFSKLLLSANSATHPADVQVLKDLKNGVDPRSIAPGSCLSSWDFSMDMDPCHNIFTDHFTCGLSWLLCFTLLTLMEPPLFKHPGYLRQFFLRLTSDSFSNLTRLRRLGLSGNSLTGEIPTVLGSLPHLEELYLDNNHLHGPIPWSFNNLTRLKRLEIQRNYISGELPDLASLKSLYFLDASDNNISGGVPSTLPLSLVELSMRNNKIRGNIPDSIDKIRFLQVLDLSHNMLYGAISSVVFKHPSLEQLTLSYNNFSLLQAPGDKGSSSSLIALDLSYNKLRGLLPAFMASMPKLTALSLEHNEFTGMIPAQYAVKAAAPGNDNTSSFERLLLGGNYLFGPIPGPLMGLKPGSADVSLVDNCLYRCPDAFFFCRGRDQKSLVDCKSFGPTIP</sequence>
<proteinExistence type="predicted"/>
<accession>A0ABR2BSB1</accession>
<dbReference type="InterPro" id="IPR032675">
    <property type="entry name" value="LRR_dom_sf"/>
</dbReference>
<feature type="domain" description="Disease resistance R13L4/SHOC-2-like LRR" evidence="3">
    <location>
        <begin position="117"/>
        <end position="324"/>
    </location>
</feature>
<evidence type="ECO:0000313" key="5">
    <source>
        <dbReference type="Proteomes" id="UP001472677"/>
    </source>
</evidence>
<name>A0ABR2BSB1_9ROSI</name>
<dbReference type="PANTHER" id="PTHR48009:SF12">
    <property type="entry name" value="LEUCINE-RICH REPEAT RECEPTOR-LIKE PROTEIN KINASE PEPR2"/>
    <property type="match status" value="1"/>
</dbReference>
<dbReference type="Pfam" id="PF23598">
    <property type="entry name" value="LRR_14"/>
    <property type="match status" value="1"/>
</dbReference>
<keyword evidence="2" id="KW-0732">Signal</keyword>
<gene>
    <name evidence="4" type="ORF">V6N12_035352</name>
</gene>
<reference evidence="4 5" key="1">
    <citation type="journal article" date="2024" name="G3 (Bethesda)">
        <title>Genome assembly of Hibiscus sabdariffa L. provides insights into metabolisms of medicinal natural products.</title>
        <authorList>
            <person name="Kim T."/>
        </authorList>
    </citation>
    <scope>NUCLEOTIDE SEQUENCE [LARGE SCALE GENOMIC DNA]</scope>
    <source>
        <strain evidence="4">TK-2024</strain>
        <tissue evidence="4">Old leaves</tissue>
    </source>
</reference>
<evidence type="ECO:0000256" key="2">
    <source>
        <dbReference type="SAM" id="SignalP"/>
    </source>
</evidence>
<evidence type="ECO:0000259" key="3">
    <source>
        <dbReference type="Pfam" id="PF23598"/>
    </source>
</evidence>
<dbReference type="Gene3D" id="3.80.10.10">
    <property type="entry name" value="Ribonuclease Inhibitor"/>
    <property type="match status" value="3"/>
</dbReference>
<keyword evidence="1" id="KW-0677">Repeat</keyword>
<feature type="signal peptide" evidence="2">
    <location>
        <begin position="1"/>
        <end position="31"/>
    </location>
</feature>
<organism evidence="4 5">
    <name type="scientific">Hibiscus sabdariffa</name>
    <name type="common">roselle</name>
    <dbReference type="NCBI Taxonomy" id="183260"/>
    <lineage>
        <taxon>Eukaryota</taxon>
        <taxon>Viridiplantae</taxon>
        <taxon>Streptophyta</taxon>
        <taxon>Embryophyta</taxon>
        <taxon>Tracheophyta</taxon>
        <taxon>Spermatophyta</taxon>
        <taxon>Magnoliopsida</taxon>
        <taxon>eudicotyledons</taxon>
        <taxon>Gunneridae</taxon>
        <taxon>Pentapetalae</taxon>
        <taxon>rosids</taxon>
        <taxon>malvids</taxon>
        <taxon>Malvales</taxon>
        <taxon>Malvaceae</taxon>
        <taxon>Malvoideae</taxon>
        <taxon>Hibiscus</taxon>
    </lineage>
</organism>
<evidence type="ECO:0000256" key="1">
    <source>
        <dbReference type="ARBA" id="ARBA00022737"/>
    </source>
</evidence>
<feature type="chain" id="PRO_5045279996" description="Disease resistance R13L4/SHOC-2-like LRR domain-containing protein" evidence="2">
    <location>
        <begin position="32"/>
        <end position="411"/>
    </location>
</feature>
<keyword evidence="5" id="KW-1185">Reference proteome</keyword>